<comment type="similarity">
    <text evidence="1">Belongs to the CDC123 family.</text>
</comment>
<dbReference type="Proteomes" id="UP000597762">
    <property type="component" value="Unassembled WGS sequence"/>
</dbReference>
<dbReference type="OrthoDB" id="360540at2759"/>
<name>A0A812DEG7_ACAPH</name>
<reference evidence="2" key="1">
    <citation type="submission" date="2021-01" db="EMBL/GenBank/DDBJ databases">
        <authorList>
            <person name="Li R."/>
            <person name="Bekaert M."/>
        </authorList>
    </citation>
    <scope>NUCLEOTIDE SEQUENCE</scope>
    <source>
        <strain evidence="2">Farmed</strain>
    </source>
</reference>
<proteinExistence type="inferred from homology"/>
<organism evidence="2 3">
    <name type="scientific">Acanthosepion pharaonis</name>
    <name type="common">Pharaoh cuttlefish</name>
    <name type="synonym">Sepia pharaonis</name>
    <dbReference type="NCBI Taxonomy" id="158019"/>
    <lineage>
        <taxon>Eukaryota</taxon>
        <taxon>Metazoa</taxon>
        <taxon>Spiralia</taxon>
        <taxon>Lophotrochozoa</taxon>
        <taxon>Mollusca</taxon>
        <taxon>Cephalopoda</taxon>
        <taxon>Coleoidea</taxon>
        <taxon>Decapodiformes</taxon>
        <taxon>Sepiida</taxon>
        <taxon>Sepiina</taxon>
        <taxon>Sepiidae</taxon>
        <taxon>Acanthosepion</taxon>
    </lineage>
</organism>
<protein>
    <submittedName>
        <fullName evidence="2">Cell division cycle protein 123 homolog</fullName>
    </submittedName>
</protein>
<evidence type="ECO:0000313" key="3">
    <source>
        <dbReference type="Proteomes" id="UP000597762"/>
    </source>
</evidence>
<sequence length="161" mass="18941">MEFRCFVKNGTLIAICQRHDSEYYSFIEDQEEIIKDDIIEFFKQNISGRFADKEYVFDIYRDKQNKILLMDFNPYGVFTDSLMFSWGELLADHPFQDESVEFPVFRCVKKEDSGVKPNPYAFYALPKDFVDLSLGTDPQKLVDFLKMKTDKNTDDSDNDDT</sequence>
<dbReference type="InterPro" id="IPR009772">
    <property type="entry name" value="CDC123"/>
</dbReference>
<comment type="caution">
    <text evidence="2">The sequence shown here is derived from an EMBL/GenBank/DDBJ whole genome shotgun (WGS) entry which is preliminary data.</text>
</comment>
<dbReference type="Pfam" id="PF07065">
    <property type="entry name" value="D123"/>
    <property type="match status" value="1"/>
</dbReference>
<dbReference type="GO" id="GO:0005737">
    <property type="term" value="C:cytoplasm"/>
    <property type="evidence" value="ECO:0007669"/>
    <property type="project" value="TreeGrafter"/>
</dbReference>
<evidence type="ECO:0000256" key="1">
    <source>
        <dbReference type="ARBA" id="ARBA00011047"/>
    </source>
</evidence>
<dbReference type="GO" id="GO:0051301">
    <property type="term" value="P:cell division"/>
    <property type="evidence" value="ECO:0007669"/>
    <property type="project" value="UniProtKB-KW"/>
</dbReference>
<keyword evidence="2" id="KW-0131">Cell cycle</keyword>
<keyword evidence="3" id="KW-1185">Reference proteome</keyword>
<dbReference type="PANTHER" id="PTHR15323">
    <property type="entry name" value="D123 PROTEIN"/>
    <property type="match status" value="1"/>
</dbReference>
<evidence type="ECO:0000313" key="2">
    <source>
        <dbReference type="EMBL" id="CAE1298436.1"/>
    </source>
</evidence>
<gene>
    <name evidence="2" type="ORF">SPHA_52552</name>
</gene>
<keyword evidence="2" id="KW-0132">Cell division</keyword>
<dbReference type="EMBL" id="CAHIKZ030003290">
    <property type="protein sequence ID" value="CAE1298436.1"/>
    <property type="molecule type" value="Genomic_DNA"/>
</dbReference>
<dbReference type="PANTHER" id="PTHR15323:SF6">
    <property type="entry name" value="CELL DIVISION CYCLE PROTEIN 123 HOMOLOG"/>
    <property type="match status" value="1"/>
</dbReference>
<accession>A0A812DEG7</accession>
<dbReference type="AlphaFoldDB" id="A0A812DEG7"/>